<protein>
    <submittedName>
        <fullName evidence="2">Uncharacterized protein</fullName>
    </submittedName>
</protein>
<evidence type="ECO:0000256" key="1">
    <source>
        <dbReference type="SAM" id="Phobius"/>
    </source>
</evidence>
<sequence>MAMLGLVVPLAVHGPRKLSKFIATGAMMPALAVPLAPPEVHPVFGFTVQVLMHVVPAYVSLLCGLAIIIAWFSKGGVDRKHLPYSQALSDCEQAFMGIKRMYRQRMALYDSNITPPDCHLAPSLSFNEVSKALLLGTRTFSKPTTLICNVTISGDPFEYTIVLTRVYFLSRISDTITSHSSIS</sequence>
<keyword evidence="1" id="KW-1133">Transmembrane helix</keyword>
<name>A0AA39J1U1_9AGAR</name>
<dbReference type="EMBL" id="JAUEPT010000083">
    <property type="protein sequence ID" value="KAK0433269.1"/>
    <property type="molecule type" value="Genomic_DNA"/>
</dbReference>
<dbReference type="Proteomes" id="UP001175226">
    <property type="component" value="Unassembled WGS sequence"/>
</dbReference>
<evidence type="ECO:0000313" key="3">
    <source>
        <dbReference type="Proteomes" id="UP001175226"/>
    </source>
</evidence>
<gene>
    <name evidence="2" type="ORF">EV421DRAFT_1741716</name>
</gene>
<keyword evidence="1" id="KW-0472">Membrane</keyword>
<evidence type="ECO:0000313" key="2">
    <source>
        <dbReference type="EMBL" id="KAK0433269.1"/>
    </source>
</evidence>
<feature type="transmembrane region" description="Helical" evidence="1">
    <location>
        <begin position="48"/>
        <end position="72"/>
    </location>
</feature>
<keyword evidence="3" id="KW-1185">Reference proteome</keyword>
<accession>A0AA39J1U1</accession>
<reference evidence="2" key="1">
    <citation type="submission" date="2023-06" db="EMBL/GenBank/DDBJ databases">
        <authorList>
            <consortium name="Lawrence Berkeley National Laboratory"/>
            <person name="Ahrendt S."/>
            <person name="Sahu N."/>
            <person name="Indic B."/>
            <person name="Wong-Bajracharya J."/>
            <person name="Merenyi Z."/>
            <person name="Ke H.-M."/>
            <person name="Monk M."/>
            <person name="Kocsube S."/>
            <person name="Drula E."/>
            <person name="Lipzen A."/>
            <person name="Balint B."/>
            <person name="Henrissat B."/>
            <person name="Andreopoulos B."/>
            <person name="Martin F.M."/>
            <person name="Harder C.B."/>
            <person name="Rigling D."/>
            <person name="Ford K.L."/>
            <person name="Foster G.D."/>
            <person name="Pangilinan J."/>
            <person name="Papanicolaou A."/>
            <person name="Barry K."/>
            <person name="LaButti K."/>
            <person name="Viragh M."/>
            <person name="Koriabine M."/>
            <person name="Yan M."/>
            <person name="Riley R."/>
            <person name="Champramary S."/>
            <person name="Plett K.L."/>
            <person name="Tsai I.J."/>
            <person name="Slot J."/>
            <person name="Sipos G."/>
            <person name="Plett J."/>
            <person name="Nagy L.G."/>
            <person name="Grigoriev I.V."/>
        </authorList>
    </citation>
    <scope>NUCLEOTIDE SEQUENCE</scope>
    <source>
        <strain evidence="2">FPL87.14</strain>
    </source>
</reference>
<organism evidence="2 3">
    <name type="scientific">Armillaria borealis</name>
    <dbReference type="NCBI Taxonomy" id="47425"/>
    <lineage>
        <taxon>Eukaryota</taxon>
        <taxon>Fungi</taxon>
        <taxon>Dikarya</taxon>
        <taxon>Basidiomycota</taxon>
        <taxon>Agaricomycotina</taxon>
        <taxon>Agaricomycetes</taxon>
        <taxon>Agaricomycetidae</taxon>
        <taxon>Agaricales</taxon>
        <taxon>Marasmiineae</taxon>
        <taxon>Physalacriaceae</taxon>
        <taxon>Armillaria</taxon>
    </lineage>
</organism>
<keyword evidence="1" id="KW-0812">Transmembrane</keyword>
<comment type="caution">
    <text evidence="2">The sequence shown here is derived from an EMBL/GenBank/DDBJ whole genome shotgun (WGS) entry which is preliminary data.</text>
</comment>
<dbReference type="AlphaFoldDB" id="A0AA39J1U1"/>
<proteinExistence type="predicted"/>